<gene>
    <name evidence="2" type="ORF">KHLLAP_LOCUS2887</name>
</gene>
<organism evidence="2 3">
    <name type="scientific">Anthostomella pinea</name>
    <dbReference type="NCBI Taxonomy" id="933095"/>
    <lineage>
        <taxon>Eukaryota</taxon>
        <taxon>Fungi</taxon>
        <taxon>Dikarya</taxon>
        <taxon>Ascomycota</taxon>
        <taxon>Pezizomycotina</taxon>
        <taxon>Sordariomycetes</taxon>
        <taxon>Xylariomycetidae</taxon>
        <taxon>Xylariales</taxon>
        <taxon>Xylariaceae</taxon>
        <taxon>Anthostomella</taxon>
    </lineage>
</organism>
<evidence type="ECO:0000256" key="1">
    <source>
        <dbReference type="SAM" id="Coils"/>
    </source>
</evidence>
<feature type="coiled-coil region" evidence="1">
    <location>
        <begin position="14"/>
        <end position="70"/>
    </location>
</feature>
<evidence type="ECO:0000313" key="2">
    <source>
        <dbReference type="EMBL" id="CAJ2502419.1"/>
    </source>
</evidence>
<keyword evidence="1" id="KW-0175">Coiled coil</keyword>
<sequence>MATRSTTEPERAAAEAARVRKEEIAEMINKAMEKVDWSEVLLWEEMINDNQKLEESITTLKDSLEASDEKHSTRFDQLKHVIEADKASQKEINNQLVQMMNLQGQISTLLTANRIKKTNPTREDDAFLFSTNPQEKRVKSAWNEAVLQEEADTFQNTSEKNKVVLPPELRLQ</sequence>
<evidence type="ECO:0000313" key="3">
    <source>
        <dbReference type="Proteomes" id="UP001295740"/>
    </source>
</evidence>
<dbReference type="EMBL" id="CAUWAG010000004">
    <property type="protein sequence ID" value="CAJ2502419.1"/>
    <property type="molecule type" value="Genomic_DNA"/>
</dbReference>
<reference evidence="2" key="1">
    <citation type="submission" date="2023-10" db="EMBL/GenBank/DDBJ databases">
        <authorList>
            <person name="Hackl T."/>
        </authorList>
    </citation>
    <scope>NUCLEOTIDE SEQUENCE</scope>
</reference>
<proteinExistence type="predicted"/>
<comment type="caution">
    <text evidence="2">The sequence shown here is derived from an EMBL/GenBank/DDBJ whole genome shotgun (WGS) entry which is preliminary data.</text>
</comment>
<dbReference type="Proteomes" id="UP001295740">
    <property type="component" value="Unassembled WGS sequence"/>
</dbReference>
<dbReference type="AlphaFoldDB" id="A0AAI8VCE8"/>
<protein>
    <submittedName>
        <fullName evidence="2">Uu.00g098130.m01.CDS01</fullName>
    </submittedName>
</protein>
<keyword evidence="3" id="KW-1185">Reference proteome</keyword>
<accession>A0AAI8VCE8</accession>
<name>A0AAI8VCE8_9PEZI</name>